<organism evidence="3 4">
    <name type="scientific">Evansella alkalicola</name>
    <dbReference type="NCBI Taxonomy" id="745819"/>
    <lineage>
        <taxon>Bacteria</taxon>
        <taxon>Bacillati</taxon>
        <taxon>Bacillota</taxon>
        <taxon>Bacilli</taxon>
        <taxon>Bacillales</taxon>
        <taxon>Bacillaceae</taxon>
        <taxon>Evansella</taxon>
    </lineage>
</organism>
<feature type="domain" description="DUF58" evidence="2">
    <location>
        <begin position="45"/>
        <end position="250"/>
    </location>
</feature>
<dbReference type="Proteomes" id="UP000790580">
    <property type="component" value="Unassembled WGS sequence"/>
</dbReference>
<evidence type="ECO:0000259" key="2">
    <source>
        <dbReference type="Pfam" id="PF01882"/>
    </source>
</evidence>
<dbReference type="EMBL" id="JAHQCR010000020">
    <property type="protein sequence ID" value="MBU9720626.1"/>
    <property type="molecule type" value="Genomic_DNA"/>
</dbReference>
<protein>
    <submittedName>
        <fullName evidence="3">DUF58 domain-containing protein</fullName>
    </submittedName>
</protein>
<keyword evidence="4" id="KW-1185">Reference proteome</keyword>
<evidence type="ECO:0000256" key="1">
    <source>
        <dbReference type="SAM" id="MobiDB-lite"/>
    </source>
</evidence>
<proteinExistence type="predicted"/>
<gene>
    <name evidence="3" type="ORF">KS407_04095</name>
</gene>
<feature type="region of interest" description="Disordered" evidence="1">
    <location>
        <begin position="20"/>
        <end position="39"/>
    </location>
</feature>
<dbReference type="RefSeq" id="WP_088075335.1">
    <property type="nucleotide sequence ID" value="NZ_JAHQCR010000020.1"/>
</dbReference>
<accession>A0ABS6JPY5</accession>
<evidence type="ECO:0000313" key="3">
    <source>
        <dbReference type="EMBL" id="MBU9720626.1"/>
    </source>
</evidence>
<dbReference type="SUPFAM" id="SSF53300">
    <property type="entry name" value="vWA-like"/>
    <property type="match status" value="1"/>
</dbReference>
<sequence>MTSLLPNQLRLQLTKLQWQTSSQKRGSQNGRRRSSTYGSSLDFSDFRPYQLGDDIRQIDWNVYARTHKHYIKRFLDEQELSITIFIDCSISMGKERKKWKMAKALAAMVAYIGLANDDRVSIIPVSNDNYPFLNKKGMVFTQEMLSQVDTYQATEEKGFFELLASFRQSKSNLSFIISDFLEPIEIIVEKLKHIQVNQHLRIIHLLSEEELHPSFNGDVNLLDVEKKLAPVQVSVNRQVIYAYKERLTKHCKQIEKLCHERGMEYIKLSTAQSLESILYHNMKQRGWL</sequence>
<dbReference type="PANTHER" id="PTHR33608:SF7">
    <property type="entry name" value="DUF58 DOMAIN-CONTAINING PROTEIN"/>
    <property type="match status" value="1"/>
</dbReference>
<name>A0ABS6JPY5_9BACI</name>
<dbReference type="InterPro" id="IPR002881">
    <property type="entry name" value="DUF58"/>
</dbReference>
<dbReference type="InterPro" id="IPR036465">
    <property type="entry name" value="vWFA_dom_sf"/>
</dbReference>
<dbReference type="Pfam" id="PF01882">
    <property type="entry name" value="DUF58"/>
    <property type="match status" value="1"/>
</dbReference>
<comment type="caution">
    <text evidence="3">The sequence shown here is derived from an EMBL/GenBank/DDBJ whole genome shotgun (WGS) entry which is preliminary data.</text>
</comment>
<reference evidence="3 4" key="1">
    <citation type="submission" date="2021-06" db="EMBL/GenBank/DDBJ databases">
        <title>Bacillus sp. RD4P76, an endophyte from a halophyte.</title>
        <authorList>
            <person name="Sun J.-Q."/>
        </authorList>
    </citation>
    <scope>NUCLEOTIDE SEQUENCE [LARGE SCALE GENOMIC DNA]</scope>
    <source>
        <strain evidence="3 4">JCM 17098</strain>
    </source>
</reference>
<evidence type="ECO:0000313" key="4">
    <source>
        <dbReference type="Proteomes" id="UP000790580"/>
    </source>
</evidence>
<dbReference type="PANTHER" id="PTHR33608">
    <property type="entry name" value="BLL2464 PROTEIN"/>
    <property type="match status" value="1"/>
</dbReference>